<dbReference type="Gene3D" id="3.40.50.150">
    <property type="entry name" value="Vaccinia Virus protein VP39"/>
    <property type="match status" value="1"/>
</dbReference>
<comment type="caution">
    <text evidence="1">The sequence shown here is derived from an EMBL/GenBank/DDBJ whole genome shotgun (WGS) entry which is preliminary data.</text>
</comment>
<evidence type="ECO:0000313" key="2">
    <source>
        <dbReference type="Proteomes" id="UP001184230"/>
    </source>
</evidence>
<reference evidence="1 2" key="1">
    <citation type="submission" date="2023-07" db="EMBL/GenBank/DDBJ databases">
        <title>Sorghum-associated microbial communities from plants grown in Nebraska, USA.</title>
        <authorList>
            <person name="Schachtman D."/>
        </authorList>
    </citation>
    <scope>NUCLEOTIDE SEQUENCE [LARGE SCALE GENOMIC DNA]</scope>
    <source>
        <strain evidence="1 2">DS1781</strain>
    </source>
</reference>
<sequence>MTGFSADWLALREPFDLAARAEAAATLDLRGMANRMRREGRPLEVLDLACGTGANLRALAPRLGGAQRWLLVDHDPRLLAALPGVFAAWSRAQGFALRAVAEGLHIDGPDWRAELRWRCADLASGLDAVPFAEAQLVSAAALLDLVSMPWLEALFAHVRKAGAAMFFALSVDGRVRWRSAVEEDDAIQRLFEAHQRRDKGFGPALGGDAPASAAAFLAAAGYGVTQARSDWQVEEVEMLRALIDGMATAALEQAPAAQARVEAWRARRMAAAPSTRLQVGHVDLLAERGQGLPANISPF</sequence>
<organism evidence="1 2">
    <name type="scientific">Variovorax soli</name>
    <dbReference type="NCBI Taxonomy" id="376815"/>
    <lineage>
        <taxon>Bacteria</taxon>
        <taxon>Pseudomonadati</taxon>
        <taxon>Pseudomonadota</taxon>
        <taxon>Betaproteobacteria</taxon>
        <taxon>Burkholderiales</taxon>
        <taxon>Comamonadaceae</taxon>
        <taxon>Variovorax</taxon>
    </lineage>
</organism>
<dbReference type="SUPFAM" id="SSF53335">
    <property type="entry name" value="S-adenosyl-L-methionine-dependent methyltransferases"/>
    <property type="match status" value="1"/>
</dbReference>
<dbReference type="InterPro" id="IPR029063">
    <property type="entry name" value="SAM-dependent_MTases_sf"/>
</dbReference>
<accession>A0ABU1NI27</accession>
<dbReference type="GO" id="GO:0032259">
    <property type="term" value="P:methylation"/>
    <property type="evidence" value="ECO:0007669"/>
    <property type="project" value="UniProtKB-KW"/>
</dbReference>
<dbReference type="Proteomes" id="UP001184230">
    <property type="component" value="Unassembled WGS sequence"/>
</dbReference>
<dbReference type="RefSeq" id="WP_309904538.1">
    <property type="nucleotide sequence ID" value="NZ_JAVDRF010000009.1"/>
</dbReference>
<keyword evidence="1" id="KW-0489">Methyltransferase</keyword>
<evidence type="ECO:0000313" key="1">
    <source>
        <dbReference type="EMBL" id="MDR6538071.1"/>
    </source>
</evidence>
<gene>
    <name evidence="1" type="ORF">J2739_003858</name>
</gene>
<dbReference type="GO" id="GO:0008168">
    <property type="term" value="F:methyltransferase activity"/>
    <property type="evidence" value="ECO:0007669"/>
    <property type="project" value="UniProtKB-KW"/>
</dbReference>
<proteinExistence type="predicted"/>
<keyword evidence="1" id="KW-0808">Transferase</keyword>
<dbReference type="EMBL" id="JAVDRF010000009">
    <property type="protein sequence ID" value="MDR6538071.1"/>
    <property type="molecule type" value="Genomic_DNA"/>
</dbReference>
<name>A0ABU1NI27_9BURK</name>
<keyword evidence="2" id="KW-1185">Reference proteome</keyword>
<protein>
    <submittedName>
        <fullName evidence="1">SAM-dependent methyltransferase</fullName>
    </submittedName>
</protein>